<dbReference type="EMBL" id="GL883090">
    <property type="protein sequence ID" value="EGG12883.1"/>
    <property type="molecule type" value="Genomic_DNA"/>
</dbReference>
<keyword evidence="3" id="KW-1185">Reference proteome</keyword>
<organism evidence="3">
    <name type="scientific">Melampsora larici-populina (strain 98AG31 / pathotype 3-4-7)</name>
    <name type="common">Poplar leaf rust fungus</name>
    <dbReference type="NCBI Taxonomy" id="747676"/>
    <lineage>
        <taxon>Eukaryota</taxon>
        <taxon>Fungi</taxon>
        <taxon>Dikarya</taxon>
        <taxon>Basidiomycota</taxon>
        <taxon>Pucciniomycotina</taxon>
        <taxon>Pucciniomycetes</taxon>
        <taxon>Pucciniales</taxon>
        <taxon>Melampsoraceae</taxon>
        <taxon>Melampsora</taxon>
    </lineage>
</organism>
<protein>
    <submittedName>
        <fullName evidence="2">Uncharacterized protein</fullName>
    </submittedName>
</protein>
<dbReference type="InParanoid" id="F4R4Y3"/>
<feature type="compositionally biased region" description="Basic and acidic residues" evidence="1">
    <location>
        <begin position="87"/>
        <end position="110"/>
    </location>
</feature>
<proteinExistence type="predicted"/>
<sequence length="222" mass="25059">MISNAQLSHDNVLDKEIRNTNPFVNVRPHDGYDQRLPPSLRKLLNPVSPLSVTTSKPLLSSISPRHPPPLDPKSYLDHFQVINAVHDSELDKESDLTPDSSDKGENDFDIRFTSSSNLTSPPWSNPARSSKASSSGTSIFAARDAPKMTCRARHQLKNNEIDVLLAEVLSLRLLISRDTKRDASDIFLNRRRRWHALVFFYVTYQPRQDTSVEKCDQLIGGI</sequence>
<dbReference type="OrthoDB" id="10408904at2759"/>
<accession>F4R4Y3</accession>
<feature type="region of interest" description="Disordered" evidence="1">
    <location>
        <begin position="87"/>
        <end position="137"/>
    </location>
</feature>
<dbReference type="GeneID" id="18925503"/>
<feature type="region of interest" description="Disordered" evidence="1">
    <location>
        <begin position="28"/>
        <end position="47"/>
    </location>
</feature>
<feature type="compositionally biased region" description="Low complexity" evidence="1">
    <location>
        <begin position="125"/>
        <end position="137"/>
    </location>
</feature>
<dbReference type="Proteomes" id="UP000001072">
    <property type="component" value="Unassembled WGS sequence"/>
</dbReference>
<dbReference type="VEuPathDB" id="FungiDB:MELLADRAFT_114980"/>
<dbReference type="HOGENOM" id="CLU_1245623_0_0_1"/>
<feature type="compositionally biased region" description="Polar residues" evidence="1">
    <location>
        <begin position="112"/>
        <end position="122"/>
    </location>
</feature>
<evidence type="ECO:0000313" key="3">
    <source>
        <dbReference type="Proteomes" id="UP000001072"/>
    </source>
</evidence>
<reference evidence="3" key="1">
    <citation type="journal article" date="2011" name="Proc. Natl. Acad. Sci. U.S.A.">
        <title>Obligate biotrophy features unraveled by the genomic analysis of rust fungi.</title>
        <authorList>
            <person name="Duplessis S."/>
            <person name="Cuomo C.A."/>
            <person name="Lin Y.-C."/>
            <person name="Aerts A."/>
            <person name="Tisserant E."/>
            <person name="Veneault-Fourrey C."/>
            <person name="Joly D.L."/>
            <person name="Hacquard S."/>
            <person name="Amselem J."/>
            <person name="Cantarel B.L."/>
            <person name="Chiu R."/>
            <person name="Coutinho P.M."/>
            <person name="Feau N."/>
            <person name="Field M."/>
            <person name="Frey P."/>
            <person name="Gelhaye E."/>
            <person name="Goldberg J."/>
            <person name="Grabherr M.G."/>
            <person name="Kodira C.D."/>
            <person name="Kohler A."/>
            <person name="Kuees U."/>
            <person name="Lindquist E.A."/>
            <person name="Lucas S.M."/>
            <person name="Mago R."/>
            <person name="Mauceli E."/>
            <person name="Morin E."/>
            <person name="Murat C."/>
            <person name="Pangilinan J.L."/>
            <person name="Park R."/>
            <person name="Pearson M."/>
            <person name="Quesneville H."/>
            <person name="Rouhier N."/>
            <person name="Sakthikumar S."/>
            <person name="Salamov A.A."/>
            <person name="Schmutz J."/>
            <person name="Selles B."/>
            <person name="Shapiro H."/>
            <person name="Tanguay P."/>
            <person name="Tuskan G.A."/>
            <person name="Henrissat B."/>
            <person name="Van de Peer Y."/>
            <person name="Rouze P."/>
            <person name="Ellis J.G."/>
            <person name="Dodds P.N."/>
            <person name="Schein J.E."/>
            <person name="Zhong S."/>
            <person name="Hamelin R.C."/>
            <person name="Grigoriev I.V."/>
            <person name="Szabo L.J."/>
            <person name="Martin F."/>
        </authorList>
    </citation>
    <scope>NUCLEOTIDE SEQUENCE [LARGE SCALE GENOMIC DNA]</scope>
    <source>
        <strain evidence="3">98AG31 / pathotype 3-4-7</strain>
    </source>
</reference>
<feature type="compositionally biased region" description="Polar residues" evidence="1">
    <location>
        <begin position="54"/>
        <end position="63"/>
    </location>
</feature>
<dbReference type="KEGG" id="mlr:MELLADRAFT_114980"/>
<gene>
    <name evidence="2" type="ORF">MELLADRAFT_114980</name>
</gene>
<evidence type="ECO:0000256" key="1">
    <source>
        <dbReference type="SAM" id="MobiDB-lite"/>
    </source>
</evidence>
<dbReference type="AlphaFoldDB" id="F4R4Y3"/>
<dbReference type="RefSeq" id="XP_007403821.1">
    <property type="nucleotide sequence ID" value="XM_007403759.1"/>
</dbReference>
<evidence type="ECO:0000313" key="2">
    <source>
        <dbReference type="EMBL" id="EGG12883.1"/>
    </source>
</evidence>
<name>F4R4Y3_MELLP</name>
<feature type="region of interest" description="Disordered" evidence="1">
    <location>
        <begin position="54"/>
        <end position="75"/>
    </location>
</feature>